<dbReference type="AlphaFoldDB" id="A0A3E0X3P8"/>
<reference evidence="3" key="1">
    <citation type="submission" date="2017-05" db="EMBL/GenBank/DDBJ databases">
        <authorList>
            <person name="Sharma S."/>
            <person name="Sidhu C."/>
            <person name="Pinnaka A.K."/>
        </authorList>
    </citation>
    <scope>NUCLEOTIDE SEQUENCE [LARGE SCALE GENOMIC DNA]</scope>
    <source>
        <strain evidence="3">AK93</strain>
    </source>
</reference>
<feature type="transmembrane region" description="Helical" evidence="1">
    <location>
        <begin position="21"/>
        <end position="41"/>
    </location>
</feature>
<evidence type="ECO:0008006" key="4">
    <source>
        <dbReference type="Google" id="ProtNLM"/>
    </source>
</evidence>
<evidence type="ECO:0000313" key="3">
    <source>
        <dbReference type="Proteomes" id="UP000256763"/>
    </source>
</evidence>
<keyword evidence="3" id="KW-1185">Reference proteome</keyword>
<keyword evidence="1" id="KW-0812">Transmembrane</keyword>
<evidence type="ECO:0000256" key="1">
    <source>
        <dbReference type="SAM" id="Phobius"/>
    </source>
</evidence>
<sequence>MTQQAAAPTIPDKALASCVGLAAIKVVFVVSLIWTALYLAWGSLSSANFLFPVWYEVLDIGEHIDHYGPQNYYKPDFASTDRAQRLALFGEIVEAINRSGEGLGEIRYRTEAGREIVLLRDPERIHLESVGRIIDRLRLVSYVMLGVLAATGFALWRAAAEPPRPSRVLLWSMVVTVTSAVAIVAYGAEEVFNFAHEVIFPPGEQWFFYYQESLMTTLMKAPDLFAALAVLLVLATLLWFAVLLAAAKWGLAIRARQ</sequence>
<protein>
    <recommendedName>
        <fullName evidence="4">DUF1461 domain-containing protein</fullName>
    </recommendedName>
</protein>
<keyword evidence="1" id="KW-0472">Membrane</keyword>
<gene>
    <name evidence="2" type="ORF">CAL65_01410</name>
</gene>
<dbReference type="EMBL" id="NFZW01000001">
    <property type="protein sequence ID" value="RFA39472.1"/>
    <property type="molecule type" value="Genomic_DNA"/>
</dbReference>
<name>A0A3E0X3P8_9GAMM</name>
<comment type="caution">
    <text evidence="2">The sequence shown here is derived from an EMBL/GenBank/DDBJ whole genome shotgun (WGS) entry which is preliminary data.</text>
</comment>
<organism evidence="2 3">
    <name type="scientific">Alkalilimnicola ehrlichii</name>
    <dbReference type="NCBI Taxonomy" id="351052"/>
    <lineage>
        <taxon>Bacteria</taxon>
        <taxon>Pseudomonadati</taxon>
        <taxon>Pseudomonadota</taxon>
        <taxon>Gammaproteobacteria</taxon>
        <taxon>Chromatiales</taxon>
        <taxon>Ectothiorhodospiraceae</taxon>
        <taxon>Alkalilimnicola</taxon>
    </lineage>
</organism>
<dbReference type="RefSeq" id="WP_116347333.1">
    <property type="nucleotide sequence ID" value="NZ_NFZW01000001.1"/>
</dbReference>
<dbReference type="Proteomes" id="UP000256763">
    <property type="component" value="Unassembled WGS sequence"/>
</dbReference>
<proteinExistence type="predicted"/>
<feature type="transmembrane region" description="Helical" evidence="1">
    <location>
        <begin position="224"/>
        <end position="247"/>
    </location>
</feature>
<accession>A0A3E0X3P8</accession>
<evidence type="ECO:0000313" key="2">
    <source>
        <dbReference type="EMBL" id="RFA39472.1"/>
    </source>
</evidence>
<feature type="transmembrane region" description="Helical" evidence="1">
    <location>
        <begin position="139"/>
        <end position="156"/>
    </location>
</feature>
<keyword evidence="1" id="KW-1133">Transmembrane helix</keyword>
<feature type="transmembrane region" description="Helical" evidence="1">
    <location>
        <begin position="168"/>
        <end position="188"/>
    </location>
</feature>